<dbReference type="STRING" id="1797197.A2Y75_00640"/>
<dbReference type="AlphaFoldDB" id="A0A1F2WQA8"/>
<dbReference type="EMBL" id="MELK01000019">
    <property type="protein sequence ID" value="OFW59023.1"/>
    <property type="molecule type" value="Genomic_DNA"/>
</dbReference>
<gene>
    <name evidence="1" type="ORF">A2Y75_00640</name>
</gene>
<accession>A0A1F2WQA8</accession>
<protein>
    <submittedName>
        <fullName evidence="1">Uncharacterized protein</fullName>
    </submittedName>
</protein>
<sequence length="87" mass="9527">MEEFGEGAEFAVDADGSVLREVAHFFKENPFLLIDEKRLATLLCRPLQMVSQSVSTLERAGFLGRRDEETLVCIAGDLVYASSGDAS</sequence>
<reference evidence="1 2" key="1">
    <citation type="journal article" date="2016" name="Nat. Commun.">
        <title>Thousands of microbial genomes shed light on interconnected biogeochemical processes in an aquifer system.</title>
        <authorList>
            <person name="Anantharaman K."/>
            <person name="Brown C.T."/>
            <person name="Hug L.A."/>
            <person name="Sharon I."/>
            <person name="Castelle C.J."/>
            <person name="Probst A.J."/>
            <person name="Thomas B.C."/>
            <person name="Singh A."/>
            <person name="Wilkins M.J."/>
            <person name="Karaoz U."/>
            <person name="Brodie E.L."/>
            <person name="Williams K.H."/>
            <person name="Hubbard S.S."/>
            <person name="Banfield J.F."/>
        </authorList>
    </citation>
    <scope>NUCLEOTIDE SEQUENCE [LARGE SCALE GENOMIC DNA]</scope>
</reference>
<evidence type="ECO:0000313" key="1">
    <source>
        <dbReference type="EMBL" id="OFW59023.1"/>
    </source>
</evidence>
<comment type="caution">
    <text evidence="1">The sequence shown here is derived from an EMBL/GenBank/DDBJ whole genome shotgun (WGS) entry which is preliminary data.</text>
</comment>
<proteinExistence type="predicted"/>
<dbReference type="Proteomes" id="UP000177876">
    <property type="component" value="Unassembled WGS sequence"/>
</dbReference>
<name>A0A1F2WQA8_9ACTN</name>
<evidence type="ECO:0000313" key="2">
    <source>
        <dbReference type="Proteomes" id="UP000177876"/>
    </source>
</evidence>
<organism evidence="1 2">
    <name type="scientific">Candidatus Solincola sediminis</name>
    <dbReference type="NCBI Taxonomy" id="1797199"/>
    <lineage>
        <taxon>Bacteria</taxon>
        <taxon>Bacillati</taxon>
        <taxon>Actinomycetota</taxon>
        <taxon>Candidatus Geothermincolia</taxon>
        <taxon>Candidatus Geothermincolales</taxon>
        <taxon>Candidatus Geothermincolaceae</taxon>
        <taxon>Candidatus Solincola</taxon>
    </lineage>
</organism>